<keyword evidence="3" id="KW-1185">Reference proteome</keyword>
<name>A0AAD6TQT7_9AGAR</name>
<evidence type="ECO:0000313" key="2">
    <source>
        <dbReference type="EMBL" id="KAJ7073549.1"/>
    </source>
</evidence>
<protein>
    <submittedName>
        <fullName evidence="2">Uncharacterized protein</fullName>
    </submittedName>
</protein>
<feature type="region of interest" description="Disordered" evidence="1">
    <location>
        <begin position="1"/>
        <end position="73"/>
    </location>
</feature>
<evidence type="ECO:0000256" key="1">
    <source>
        <dbReference type="SAM" id="MobiDB-lite"/>
    </source>
</evidence>
<organism evidence="2 3">
    <name type="scientific">Mycena belliarum</name>
    <dbReference type="NCBI Taxonomy" id="1033014"/>
    <lineage>
        <taxon>Eukaryota</taxon>
        <taxon>Fungi</taxon>
        <taxon>Dikarya</taxon>
        <taxon>Basidiomycota</taxon>
        <taxon>Agaricomycotina</taxon>
        <taxon>Agaricomycetes</taxon>
        <taxon>Agaricomycetidae</taxon>
        <taxon>Agaricales</taxon>
        <taxon>Marasmiineae</taxon>
        <taxon>Mycenaceae</taxon>
        <taxon>Mycena</taxon>
    </lineage>
</organism>
<dbReference type="EMBL" id="JARJCN010000111">
    <property type="protein sequence ID" value="KAJ7073549.1"/>
    <property type="molecule type" value="Genomic_DNA"/>
</dbReference>
<evidence type="ECO:0000313" key="3">
    <source>
        <dbReference type="Proteomes" id="UP001222325"/>
    </source>
</evidence>
<sequence>MSHQKRVWAGDSYDDPLTEDKHGNILPRRPVIYKGPPSSIIPRGRRARRMAAGIAASSGGSVSAPATTSRTPAIPASPEVEIVSVRTVRTVTRVRASKPAAGAVKERAQSPAGRSAIQAAAADRAAPESGSKEDLTLTTASARRFDYFLQGLGDEEPDTEDMDMVRRGIANYEVQEARRAANRRRRLERLKAAHQRILLQMAAVQDKTEPCSS</sequence>
<gene>
    <name evidence="2" type="ORF">B0H15DRAFT_806668</name>
</gene>
<comment type="caution">
    <text evidence="2">The sequence shown here is derived from an EMBL/GenBank/DDBJ whole genome shotgun (WGS) entry which is preliminary data.</text>
</comment>
<feature type="compositionally biased region" description="Low complexity" evidence="1">
    <location>
        <begin position="50"/>
        <end position="61"/>
    </location>
</feature>
<dbReference type="Proteomes" id="UP001222325">
    <property type="component" value="Unassembled WGS sequence"/>
</dbReference>
<dbReference type="AlphaFoldDB" id="A0AAD6TQT7"/>
<feature type="compositionally biased region" description="Low complexity" evidence="1">
    <location>
        <begin position="110"/>
        <end position="129"/>
    </location>
</feature>
<proteinExistence type="predicted"/>
<accession>A0AAD6TQT7</accession>
<feature type="region of interest" description="Disordered" evidence="1">
    <location>
        <begin position="98"/>
        <end position="134"/>
    </location>
</feature>
<reference evidence="2" key="1">
    <citation type="submission" date="2023-03" db="EMBL/GenBank/DDBJ databases">
        <title>Massive genome expansion in bonnet fungi (Mycena s.s.) driven by repeated elements and novel gene families across ecological guilds.</title>
        <authorList>
            <consortium name="Lawrence Berkeley National Laboratory"/>
            <person name="Harder C.B."/>
            <person name="Miyauchi S."/>
            <person name="Viragh M."/>
            <person name="Kuo A."/>
            <person name="Thoen E."/>
            <person name="Andreopoulos B."/>
            <person name="Lu D."/>
            <person name="Skrede I."/>
            <person name="Drula E."/>
            <person name="Henrissat B."/>
            <person name="Morin E."/>
            <person name="Kohler A."/>
            <person name="Barry K."/>
            <person name="LaButti K."/>
            <person name="Morin E."/>
            <person name="Salamov A."/>
            <person name="Lipzen A."/>
            <person name="Mereny Z."/>
            <person name="Hegedus B."/>
            <person name="Baldrian P."/>
            <person name="Stursova M."/>
            <person name="Weitz H."/>
            <person name="Taylor A."/>
            <person name="Grigoriev I.V."/>
            <person name="Nagy L.G."/>
            <person name="Martin F."/>
            <person name="Kauserud H."/>
        </authorList>
    </citation>
    <scope>NUCLEOTIDE SEQUENCE</scope>
    <source>
        <strain evidence="2">CBHHK173m</strain>
    </source>
</reference>